<gene>
    <name evidence="3" type="ORF">SAMN02745355_0093</name>
</gene>
<feature type="domain" description="NOG1 N-terminal helical" evidence="2">
    <location>
        <begin position="2"/>
        <end position="158"/>
    </location>
</feature>
<dbReference type="GO" id="GO:0005525">
    <property type="term" value="F:GTP binding"/>
    <property type="evidence" value="ECO:0007669"/>
    <property type="project" value="InterPro"/>
</dbReference>
<dbReference type="RefSeq" id="WP_084272285.1">
    <property type="nucleotide sequence ID" value="NZ_FWYE01000001.1"/>
</dbReference>
<dbReference type="Pfam" id="PF01926">
    <property type="entry name" value="MMR_HSR1"/>
    <property type="match status" value="1"/>
</dbReference>
<dbReference type="EMBL" id="FWYE01000001">
    <property type="protein sequence ID" value="SMD30227.1"/>
    <property type="molecule type" value="Genomic_DNA"/>
</dbReference>
<name>A0A8G2FVF8_PICTO</name>
<feature type="domain" description="G" evidence="1">
    <location>
        <begin position="166"/>
        <end position="262"/>
    </location>
</feature>
<dbReference type="InterPro" id="IPR006073">
    <property type="entry name" value="GTP-bd"/>
</dbReference>
<dbReference type="Proteomes" id="UP000192315">
    <property type="component" value="Unassembled WGS sequence"/>
</dbReference>
<dbReference type="Gene3D" id="3.40.50.300">
    <property type="entry name" value="P-loop containing nucleotide triphosphate hydrolases"/>
    <property type="match status" value="1"/>
</dbReference>
<reference evidence="3 4" key="1">
    <citation type="submission" date="2017-04" db="EMBL/GenBank/DDBJ databases">
        <authorList>
            <person name="Varghese N."/>
            <person name="Submissions S."/>
        </authorList>
    </citation>
    <scope>NUCLEOTIDE SEQUENCE [LARGE SCALE GENOMIC DNA]</scope>
    <source>
        <strain evidence="3 4">DSM 9789</strain>
    </source>
</reference>
<dbReference type="PRINTS" id="PR00326">
    <property type="entry name" value="GTP1OBG"/>
</dbReference>
<accession>A0A8G2FVF8</accession>
<evidence type="ECO:0000259" key="1">
    <source>
        <dbReference type="Pfam" id="PF01926"/>
    </source>
</evidence>
<dbReference type="InterPro" id="IPR041623">
    <property type="entry name" value="NOG1_N"/>
</dbReference>
<dbReference type="Gene3D" id="1.20.120.1190">
    <property type="match status" value="1"/>
</dbReference>
<proteinExistence type="predicted"/>
<dbReference type="PANTHER" id="PTHR45759">
    <property type="entry name" value="NUCLEOLAR GTP-BINDING PROTEIN 1"/>
    <property type="match status" value="1"/>
</dbReference>
<protein>
    <submittedName>
        <fullName evidence="3">Nucleolar GTP-binding protein</fullName>
    </submittedName>
</protein>
<evidence type="ECO:0000259" key="2">
    <source>
        <dbReference type="Pfam" id="PF17835"/>
    </source>
</evidence>
<dbReference type="SUPFAM" id="SSF52540">
    <property type="entry name" value="P-loop containing nucleoside triphosphate hydrolases"/>
    <property type="match status" value="1"/>
</dbReference>
<sequence>MFDYIPTILRSQEIINKSFKRASNIEEPYFPRKEDKVKKEIMDRISTIESTACSHFDRIIKKFPTIEKIHPFYYHLIDLMFDVDHYKLSLGKVQWTSDNIKRLSTDYIKKLRYAKTINEMNVLMKSYYGRFSSLVKNINDDLVFLGNCRDSMRRLPGIITDMPTFIMAGMPNAGKSSLISKITDVRPKIAPYPFTTLDIIIGYRSFKSGKAQFIDTPGLLDRDMSRRNDMEKKAIIALSYIDGIILFLFDYSGQVDLDAQARLYSEIRENFPNRIIRVQTKLDLSKRYEDIAVSAVTGDGMDHFMEFIEGEVGEYYRRNKEAGN</sequence>
<keyword evidence="4" id="KW-1185">Reference proteome</keyword>
<dbReference type="InterPro" id="IPR027417">
    <property type="entry name" value="P-loop_NTPase"/>
</dbReference>
<evidence type="ECO:0000313" key="4">
    <source>
        <dbReference type="Proteomes" id="UP000192315"/>
    </source>
</evidence>
<dbReference type="Pfam" id="PF17835">
    <property type="entry name" value="NOG1_N"/>
    <property type="match status" value="1"/>
</dbReference>
<evidence type="ECO:0000313" key="3">
    <source>
        <dbReference type="EMBL" id="SMD30227.1"/>
    </source>
</evidence>
<comment type="caution">
    <text evidence="3">The sequence shown here is derived from an EMBL/GenBank/DDBJ whole genome shotgun (WGS) entry which is preliminary data.</text>
</comment>
<dbReference type="AlphaFoldDB" id="A0A8G2FVF8"/>
<organism evidence="3 4">
    <name type="scientific">Picrophilus torridus (strain ATCC 700027 / DSM 9790 / JCM 10055 / NBRC 100828 / KAW 2/3)</name>
    <dbReference type="NCBI Taxonomy" id="1122961"/>
    <lineage>
        <taxon>Archaea</taxon>
        <taxon>Methanobacteriati</taxon>
        <taxon>Thermoplasmatota</taxon>
        <taxon>Thermoplasmata</taxon>
        <taxon>Thermoplasmatales</taxon>
        <taxon>Picrophilaceae</taxon>
        <taxon>Picrophilus</taxon>
    </lineage>
</organism>